<dbReference type="AlphaFoldDB" id="A0A9D3Z2X8"/>
<accession>A0A9D3Z2X8</accession>
<protein>
    <submittedName>
        <fullName evidence="2">Uncharacterized protein</fullName>
    </submittedName>
</protein>
<organism evidence="2 3">
    <name type="scientific">Dreissena polymorpha</name>
    <name type="common">Zebra mussel</name>
    <name type="synonym">Mytilus polymorpha</name>
    <dbReference type="NCBI Taxonomy" id="45954"/>
    <lineage>
        <taxon>Eukaryota</taxon>
        <taxon>Metazoa</taxon>
        <taxon>Spiralia</taxon>
        <taxon>Lophotrochozoa</taxon>
        <taxon>Mollusca</taxon>
        <taxon>Bivalvia</taxon>
        <taxon>Autobranchia</taxon>
        <taxon>Heteroconchia</taxon>
        <taxon>Euheterodonta</taxon>
        <taxon>Imparidentia</taxon>
        <taxon>Neoheterodontei</taxon>
        <taxon>Myida</taxon>
        <taxon>Dreissenoidea</taxon>
        <taxon>Dreissenidae</taxon>
        <taxon>Dreissena</taxon>
    </lineage>
</organism>
<keyword evidence="1" id="KW-0540">Nuclease</keyword>
<dbReference type="GO" id="GO:0000175">
    <property type="term" value="F:3'-5'-RNA exonuclease activity"/>
    <property type="evidence" value="ECO:0007669"/>
    <property type="project" value="InterPro"/>
</dbReference>
<evidence type="ECO:0000256" key="1">
    <source>
        <dbReference type="ARBA" id="ARBA00022722"/>
    </source>
</evidence>
<gene>
    <name evidence="2" type="ORF">DPMN_071782</name>
</gene>
<dbReference type="InterPro" id="IPR022894">
    <property type="entry name" value="Oligoribonuclease"/>
</dbReference>
<dbReference type="Proteomes" id="UP000828390">
    <property type="component" value="Unassembled WGS sequence"/>
</dbReference>
<reference evidence="2" key="1">
    <citation type="journal article" date="2019" name="bioRxiv">
        <title>The Genome of the Zebra Mussel, Dreissena polymorpha: A Resource for Invasive Species Research.</title>
        <authorList>
            <person name="McCartney M.A."/>
            <person name="Auch B."/>
            <person name="Kono T."/>
            <person name="Mallez S."/>
            <person name="Zhang Y."/>
            <person name="Obille A."/>
            <person name="Becker A."/>
            <person name="Abrahante J.E."/>
            <person name="Garbe J."/>
            <person name="Badalamenti J.P."/>
            <person name="Herman A."/>
            <person name="Mangelson H."/>
            <person name="Liachko I."/>
            <person name="Sullivan S."/>
            <person name="Sone E.D."/>
            <person name="Koren S."/>
            <person name="Silverstein K.A.T."/>
            <person name="Beckman K.B."/>
            <person name="Gohl D.M."/>
        </authorList>
    </citation>
    <scope>NUCLEOTIDE SEQUENCE</scope>
    <source>
        <strain evidence="2">Duluth1</strain>
        <tissue evidence="2">Whole animal</tissue>
    </source>
</reference>
<keyword evidence="1" id="KW-0378">Hydrolase</keyword>
<dbReference type="PANTHER" id="PTHR11046:SF25">
    <property type="match status" value="1"/>
</dbReference>
<evidence type="ECO:0000313" key="2">
    <source>
        <dbReference type="EMBL" id="KAH3712103.1"/>
    </source>
</evidence>
<keyword evidence="3" id="KW-1185">Reference proteome</keyword>
<reference evidence="2" key="2">
    <citation type="submission" date="2020-11" db="EMBL/GenBank/DDBJ databases">
        <authorList>
            <person name="McCartney M.A."/>
            <person name="Auch B."/>
            <person name="Kono T."/>
            <person name="Mallez S."/>
            <person name="Becker A."/>
            <person name="Gohl D.M."/>
            <person name="Silverstein K.A.T."/>
            <person name="Koren S."/>
            <person name="Bechman K.B."/>
            <person name="Herman A."/>
            <person name="Abrahante J.E."/>
            <person name="Garbe J."/>
        </authorList>
    </citation>
    <scope>NUCLEOTIDE SEQUENCE</scope>
    <source>
        <strain evidence="2">Duluth1</strain>
        <tissue evidence="2">Whole animal</tissue>
    </source>
</reference>
<dbReference type="PANTHER" id="PTHR11046">
    <property type="entry name" value="OLIGORIBONUCLEASE, MITOCHONDRIAL"/>
    <property type="match status" value="1"/>
</dbReference>
<comment type="caution">
    <text evidence="2">The sequence shown here is derived from an EMBL/GenBank/DDBJ whole genome shotgun (WGS) entry which is preliminary data.</text>
</comment>
<sequence>MKSGVHRSFSSYISEFLKQYKLRSVPSERFRGNRFNILIISASSVHFLSEEMKGFLEISAENRLLQAVKAEVKTEEYLEGCKALSLISELITVPN</sequence>
<name>A0A9D3Z2X8_DREPO</name>
<proteinExistence type="predicted"/>
<evidence type="ECO:0000313" key="3">
    <source>
        <dbReference type="Proteomes" id="UP000828390"/>
    </source>
</evidence>
<dbReference type="EMBL" id="JAIWYP010000014">
    <property type="protein sequence ID" value="KAH3712103.1"/>
    <property type="molecule type" value="Genomic_DNA"/>
</dbReference>